<keyword evidence="2" id="KW-1185">Reference proteome</keyword>
<protein>
    <submittedName>
        <fullName evidence="1">Uncharacterized protein</fullName>
    </submittedName>
</protein>
<dbReference type="Proteomes" id="UP000053237">
    <property type="component" value="Unassembled WGS sequence"/>
</dbReference>
<accession>A0A024GTY1</accession>
<gene>
    <name evidence="1" type="ORF">BN9_112600</name>
</gene>
<dbReference type="EMBL" id="CAIX01000347">
    <property type="protein sequence ID" value="CCI49814.1"/>
    <property type="molecule type" value="Genomic_DNA"/>
</dbReference>
<organism evidence="1 2">
    <name type="scientific">Albugo candida</name>
    <dbReference type="NCBI Taxonomy" id="65357"/>
    <lineage>
        <taxon>Eukaryota</taxon>
        <taxon>Sar</taxon>
        <taxon>Stramenopiles</taxon>
        <taxon>Oomycota</taxon>
        <taxon>Peronosporomycetes</taxon>
        <taxon>Albuginales</taxon>
        <taxon>Albuginaceae</taxon>
        <taxon>Albugo</taxon>
    </lineage>
</organism>
<dbReference type="InParanoid" id="A0A024GTY1"/>
<dbReference type="AlphaFoldDB" id="A0A024GTY1"/>
<proteinExistence type="predicted"/>
<reference evidence="1 2" key="1">
    <citation type="submission" date="2012-05" db="EMBL/GenBank/DDBJ databases">
        <title>Recombination and specialization in a pathogen metapopulation.</title>
        <authorList>
            <person name="Gardiner A."/>
            <person name="Kemen E."/>
            <person name="Schultz-Larsen T."/>
            <person name="MacLean D."/>
            <person name="Van Oosterhout C."/>
            <person name="Jones J.D.G."/>
        </authorList>
    </citation>
    <scope>NUCLEOTIDE SEQUENCE [LARGE SCALE GENOMIC DNA]</scope>
    <source>
        <strain evidence="1 2">Ac Nc2</strain>
    </source>
</reference>
<comment type="caution">
    <text evidence="1">The sequence shown here is derived from an EMBL/GenBank/DDBJ whole genome shotgun (WGS) entry which is preliminary data.</text>
</comment>
<sequence length="115" mass="12974">MGLMSSSSKGQHSLSDTVQTGCSIDYRLLRHFCLAIKKRNKDALRLKSDMKIKFVSISHSITHAITFCRRMRNFHILDVVIIAAMASLLYPDVPSHYSISVIEQRLLAPLTFAPL</sequence>
<evidence type="ECO:0000313" key="2">
    <source>
        <dbReference type="Proteomes" id="UP000053237"/>
    </source>
</evidence>
<evidence type="ECO:0000313" key="1">
    <source>
        <dbReference type="EMBL" id="CCI49814.1"/>
    </source>
</evidence>
<name>A0A024GTY1_9STRA</name>